<dbReference type="AlphaFoldDB" id="A0A0F7SUE3"/>
<feature type="region of interest" description="Disordered" evidence="2">
    <location>
        <begin position="412"/>
        <end position="456"/>
    </location>
</feature>
<dbReference type="FunFam" id="3.30.1370.10:FF:000037">
    <property type="entry name" value="KH domain protein"/>
    <property type="match status" value="1"/>
</dbReference>
<feature type="compositionally biased region" description="Low complexity" evidence="2">
    <location>
        <begin position="11"/>
        <end position="31"/>
    </location>
</feature>
<dbReference type="GO" id="GO:0003723">
    <property type="term" value="F:RNA binding"/>
    <property type="evidence" value="ECO:0007669"/>
    <property type="project" value="UniProtKB-UniRule"/>
</dbReference>
<feature type="compositionally biased region" description="Low complexity" evidence="2">
    <location>
        <begin position="179"/>
        <end position="188"/>
    </location>
</feature>
<dbReference type="CDD" id="cd22386">
    <property type="entry name" value="KH-I_KHDC4_rpt2"/>
    <property type="match status" value="1"/>
</dbReference>
<dbReference type="PROSITE" id="PS50084">
    <property type="entry name" value="KH_TYPE_1"/>
    <property type="match status" value="1"/>
</dbReference>
<dbReference type="Gene3D" id="3.30.1370.10">
    <property type="entry name" value="K Homology domain, type 1"/>
    <property type="match status" value="2"/>
</dbReference>
<dbReference type="GO" id="GO:0005634">
    <property type="term" value="C:nucleus"/>
    <property type="evidence" value="ECO:0007669"/>
    <property type="project" value="InterPro"/>
</dbReference>
<dbReference type="InterPro" id="IPR036612">
    <property type="entry name" value="KH_dom_type_1_sf"/>
</dbReference>
<dbReference type="InterPro" id="IPR047889">
    <property type="entry name" value="KHDC4_KH-I_second"/>
</dbReference>
<dbReference type="Pfam" id="PF23469">
    <property type="entry name" value="KH_12"/>
    <property type="match status" value="1"/>
</dbReference>
<dbReference type="CDD" id="cd22385">
    <property type="entry name" value="KH-I_KHDC4_rpt1"/>
    <property type="match status" value="1"/>
</dbReference>
<keyword evidence="1" id="KW-0694">RNA-binding</keyword>
<accession>A0A0F7SUE3</accession>
<dbReference type="InterPro" id="IPR056149">
    <property type="entry name" value="PRP5/DDX46/KHDC4_KH"/>
</dbReference>
<sequence length="456" mass="48195">MSNRSRAWDEPNPASLSATTPPAPAVSAQEAAERAAAIAAKLANNYAKPAPKREKEDFDGEFTHDIEINDLRNRYLLTKGSTQTQLHQETGASITTKGTWLPDKSKATAAEPPLYLHIVATSQEILDGAVKKVNDLIAADLGPLVEDRSQWGRNRERFGNQIPASGANGAPVGGGEPDGGAPPAEQAGGRFGGRPGERRKWPEEKVPIGLESLRNFNVRAKVVGPGGLFVKHIQAETGTRVQIKGLGSGFYDQETGRESEDPMHVSISGPDESQVEKAKLLAEDLLLVVRSEWAKARDAQQLQQGVYSGFPMQNYYVRLVSSLGCHDAPPPPPDSQSAGGPPSSAPPAAAPVAEDPQEAYRKYWATYGYDVNDPAFQAWQAQQYSYYQQPGATGAAAGAAGGAAVGYGAQYAQSLQQPQAAQQQQAPSSTAPQGAHAESASGGSGIYGAVPPPPNL</sequence>
<feature type="domain" description="K Homology" evidence="3">
    <location>
        <begin position="200"/>
        <end position="287"/>
    </location>
</feature>
<reference evidence="4" key="1">
    <citation type="submission" date="2014-08" db="EMBL/GenBank/DDBJ databases">
        <authorList>
            <person name="Sharma Rahul"/>
            <person name="Thines Marco"/>
        </authorList>
    </citation>
    <scope>NUCLEOTIDE SEQUENCE</scope>
</reference>
<dbReference type="EMBL" id="LN483157">
    <property type="protein sequence ID" value="CED83583.1"/>
    <property type="molecule type" value="Genomic_DNA"/>
</dbReference>
<feature type="region of interest" description="Disordered" evidence="2">
    <location>
        <begin position="158"/>
        <end position="201"/>
    </location>
</feature>
<proteinExistence type="predicted"/>
<dbReference type="Pfam" id="PF22675">
    <property type="entry name" value="KH-I_KHDC4-BBP"/>
    <property type="match status" value="1"/>
</dbReference>
<dbReference type="InterPro" id="IPR055256">
    <property type="entry name" value="KH_1_KHDC4/BBP-like"/>
</dbReference>
<evidence type="ECO:0000256" key="1">
    <source>
        <dbReference type="PROSITE-ProRule" id="PRU00117"/>
    </source>
</evidence>
<name>A0A0F7SUE3_PHARH</name>
<evidence type="ECO:0000259" key="3">
    <source>
        <dbReference type="SMART" id="SM00322"/>
    </source>
</evidence>
<dbReference type="SMART" id="SM00322">
    <property type="entry name" value="KH"/>
    <property type="match status" value="1"/>
</dbReference>
<organism evidence="4">
    <name type="scientific">Phaffia rhodozyma</name>
    <name type="common">Yeast</name>
    <name type="synonym">Xanthophyllomyces dendrorhous</name>
    <dbReference type="NCBI Taxonomy" id="264483"/>
    <lineage>
        <taxon>Eukaryota</taxon>
        <taxon>Fungi</taxon>
        <taxon>Dikarya</taxon>
        <taxon>Basidiomycota</taxon>
        <taxon>Agaricomycotina</taxon>
        <taxon>Tremellomycetes</taxon>
        <taxon>Cystofilobasidiales</taxon>
        <taxon>Mrakiaceae</taxon>
        <taxon>Phaffia</taxon>
    </lineage>
</organism>
<feature type="compositionally biased region" description="Low complexity" evidence="2">
    <location>
        <begin position="412"/>
        <end position="441"/>
    </location>
</feature>
<feature type="region of interest" description="Disordered" evidence="2">
    <location>
        <begin position="1"/>
        <end position="31"/>
    </location>
</feature>
<evidence type="ECO:0000313" key="4">
    <source>
        <dbReference type="EMBL" id="CED83583.1"/>
    </source>
</evidence>
<feature type="region of interest" description="Disordered" evidence="2">
    <location>
        <begin position="326"/>
        <end position="354"/>
    </location>
</feature>
<dbReference type="PANTHER" id="PTHR15744">
    <property type="entry name" value="BLOM7"/>
    <property type="match status" value="1"/>
</dbReference>
<dbReference type="SUPFAM" id="SSF54791">
    <property type="entry name" value="Eukaryotic type KH-domain (KH-domain type I)"/>
    <property type="match status" value="2"/>
</dbReference>
<dbReference type="InterPro" id="IPR004087">
    <property type="entry name" value="KH_dom"/>
</dbReference>
<dbReference type="PANTHER" id="PTHR15744:SF0">
    <property type="entry name" value="KH HOMOLOGY DOMAIN-CONTAINING PROTEIN 4"/>
    <property type="match status" value="1"/>
</dbReference>
<dbReference type="InterPro" id="IPR047890">
    <property type="entry name" value="KHDC4_KH-I_first"/>
</dbReference>
<evidence type="ECO:0000256" key="2">
    <source>
        <dbReference type="SAM" id="MobiDB-lite"/>
    </source>
</evidence>
<protein>
    <submittedName>
        <fullName evidence="4">Predicted RNA-binding protein, contains KH domains</fullName>
    </submittedName>
</protein>
<dbReference type="InterPro" id="IPR031121">
    <property type="entry name" value="RIK/BLOM7"/>
</dbReference>